<dbReference type="Gene3D" id="1.10.260.40">
    <property type="entry name" value="lambda repressor-like DNA-binding domains"/>
    <property type="match status" value="1"/>
</dbReference>
<keyword evidence="3" id="KW-1185">Reference proteome</keyword>
<evidence type="ECO:0000313" key="2">
    <source>
        <dbReference type="EMBL" id="AXG79824.1"/>
    </source>
</evidence>
<name>A0A345HT00_9ACTN</name>
<evidence type="ECO:0000313" key="3">
    <source>
        <dbReference type="Proteomes" id="UP000253868"/>
    </source>
</evidence>
<accession>A0A345HT00</accession>
<sequence>MSAYPSSNVETARKAVAARLRELRLDAGLKGHELASRCGWHKSKTSRLESAATPPSDSDIRTWCEVCGVADQAADIIAASRTADSMYVAWQRLQRTGLRRLQESRVPLYERTRHFRGYASHVVPGLLQTPAYASALLSAVGRFHGAPDDTAEAVAARMNRSRVLHRGDRRFVLVVEESVLRYQIGDVRTMGGQLGHLLSVMSLASVSLGVIPLSARERGIWTLEAFNVFDEQRVHVELLSAQITVTAPSEVALYMRAFAELREMAVYGAEARGLITSAADSLT</sequence>
<dbReference type="AlphaFoldDB" id="A0A345HT00"/>
<dbReference type="SUPFAM" id="SSF47413">
    <property type="entry name" value="lambda repressor-like DNA-binding domains"/>
    <property type="match status" value="1"/>
</dbReference>
<proteinExistence type="predicted"/>
<evidence type="ECO:0000259" key="1">
    <source>
        <dbReference type="SMART" id="SM00530"/>
    </source>
</evidence>
<dbReference type="Pfam" id="PF13560">
    <property type="entry name" value="HTH_31"/>
    <property type="match status" value="1"/>
</dbReference>
<dbReference type="CDD" id="cd00093">
    <property type="entry name" value="HTH_XRE"/>
    <property type="match status" value="1"/>
</dbReference>
<dbReference type="InterPro" id="IPR043917">
    <property type="entry name" value="DUF5753"/>
</dbReference>
<feature type="domain" description="HTH cro/C1-type" evidence="1">
    <location>
        <begin position="19"/>
        <end position="74"/>
    </location>
</feature>
<dbReference type="InterPro" id="IPR001387">
    <property type="entry name" value="Cro/C1-type_HTH"/>
</dbReference>
<dbReference type="EMBL" id="CP031194">
    <property type="protein sequence ID" value="AXG79824.1"/>
    <property type="molecule type" value="Genomic_DNA"/>
</dbReference>
<gene>
    <name evidence="2" type="ORF">DVK44_21645</name>
</gene>
<dbReference type="Pfam" id="PF19054">
    <property type="entry name" value="DUF5753"/>
    <property type="match status" value="1"/>
</dbReference>
<dbReference type="Proteomes" id="UP000253868">
    <property type="component" value="Chromosome"/>
</dbReference>
<dbReference type="OrthoDB" id="4966777at2"/>
<dbReference type="GO" id="GO:0003677">
    <property type="term" value="F:DNA binding"/>
    <property type="evidence" value="ECO:0007669"/>
    <property type="project" value="InterPro"/>
</dbReference>
<dbReference type="RefSeq" id="WP_114661150.1">
    <property type="nucleotide sequence ID" value="NZ_CP031194.1"/>
</dbReference>
<protein>
    <submittedName>
        <fullName evidence="2">XRE family transcriptional regulator</fullName>
    </submittedName>
</protein>
<organism evidence="2 3">
    <name type="scientific">Streptomyces paludis</name>
    <dbReference type="NCBI Taxonomy" id="2282738"/>
    <lineage>
        <taxon>Bacteria</taxon>
        <taxon>Bacillati</taxon>
        <taxon>Actinomycetota</taxon>
        <taxon>Actinomycetes</taxon>
        <taxon>Kitasatosporales</taxon>
        <taxon>Streptomycetaceae</taxon>
        <taxon>Streptomyces</taxon>
    </lineage>
</organism>
<dbReference type="InterPro" id="IPR010982">
    <property type="entry name" value="Lambda_DNA-bd_dom_sf"/>
</dbReference>
<reference evidence="3" key="1">
    <citation type="submission" date="2018-07" db="EMBL/GenBank/DDBJ databases">
        <authorList>
            <person name="Zhao J."/>
        </authorList>
    </citation>
    <scope>NUCLEOTIDE SEQUENCE [LARGE SCALE GENOMIC DNA]</scope>
    <source>
        <strain evidence="3">GSSD-12</strain>
    </source>
</reference>
<dbReference type="SMART" id="SM00530">
    <property type="entry name" value="HTH_XRE"/>
    <property type="match status" value="1"/>
</dbReference>
<dbReference type="KEGG" id="spad:DVK44_21645"/>